<evidence type="ECO:0008006" key="4">
    <source>
        <dbReference type="Google" id="ProtNLM"/>
    </source>
</evidence>
<accession>A0A2P8EQH1</accession>
<evidence type="ECO:0000313" key="2">
    <source>
        <dbReference type="EMBL" id="PSL11720.1"/>
    </source>
</evidence>
<dbReference type="PROSITE" id="PS51257">
    <property type="entry name" value="PROKAR_LIPOPROTEIN"/>
    <property type="match status" value="1"/>
</dbReference>
<sequence>MQVNRASSILGALFLQACMLLLLLGIASAVQASVAVTLEEGVSRYTVPDRNVWHRLVEPLDDPSHLALLDAFERSRAAEASLVGQRGPVIARLELSHVGQANEQWYLLFNANYIDQGVAYWKPEAGPPVALEEFSQLNDERTPRLLHYQAISLPLVPGDRGEILIYVNARHYADPFAIELMNQNDFVQYQFVVNSGSIAAISVMMTLTLLALILFWRTRYWVTLACAGYIGLHALGWAASSGLLDDLFDWTRWNTTYAGMLLFPFAIACASQFTRLLFNDHKNHHRIALYLNLLSMSTLYAHKQGKQRARREMLTHVS</sequence>
<feature type="transmembrane region" description="Helical" evidence="1">
    <location>
        <begin position="191"/>
        <end position="215"/>
    </location>
</feature>
<comment type="caution">
    <text evidence="2">The sequence shown here is derived from an EMBL/GenBank/DDBJ whole genome shotgun (WGS) entry which is preliminary data.</text>
</comment>
<organism evidence="2 3">
    <name type="scientific">Marinobacterium halophilum</name>
    <dbReference type="NCBI Taxonomy" id="267374"/>
    <lineage>
        <taxon>Bacteria</taxon>
        <taxon>Pseudomonadati</taxon>
        <taxon>Pseudomonadota</taxon>
        <taxon>Gammaproteobacteria</taxon>
        <taxon>Oceanospirillales</taxon>
        <taxon>Oceanospirillaceae</taxon>
        <taxon>Marinobacterium</taxon>
    </lineage>
</organism>
<evidence type="ECO:0000313" key="3">
    <source>
        <dbReference type="Proteomes" id="UP000242133"/>
    </source>
</evidence>
<dbReference type="AlphaFoldDB" id="A0A2P8EQH1"/>
<reference evidence="2 3" key="1">
    <citation type="submission" date="2018-03" db="EMBL/GenBank/DDBJ databases">
        <title>Genomic Encyclopedia of Archaeal and Bacterial Type Strains, Phase II (KMG-II): from individual species to whole genera.</title>
        <authorList>
            <person name="Goeker M."/>
        </authorList>
    </citation>
    <scope>NUCLEOTIDE SEQUENCE [LARGE SCALE GENOMIC DNA]</scope>
    <source>
        <strain evidence="2 3">DSM 17586</strain>
    </source>
</reference>
<name>A0A2P8EQH1_9GAMM</name>
<dbReference type="EMBL" id="PYGI01000023">
    <property type="protein sequence ID" value="PSL11720.1"/>
    <property type="molecule type" value="Genomic_DNA"/>
</dbReference>
<gene>
    <name evidence="2" type="ORF">CLV44_12338</name>
</gene>
<protein>
    <recommendedName>
        <fullName evidence="4">7TM protein involved in diverse intracellular signaling</fullName>
    </recommendedName>
</protein>
<feature type="transmembrane region" description="Helical" evidence="1">
    <location>
        <begin position="256"/>
        <end position="278"/>
    </location>
</feature>
<feature type="transmembrane region" description="Helical" evidence="1">
    <location>
        <begin position="222"/>
        <end position="244"/>
    </location>
</feature>
<dbReference type="OrthoDB" id="5289013at2"/>
<keyword evidence="1" id="KW-0812">Transmembrane</keyword>
<keyword evidence="3" id="KW-1185">Reference proteome</keyword>
<dbReference type="Proteomes" id="UP000242133">
    <property type="component" value="Unassembled WGS sequence"/>
</dbReference>
<proteinExistence type="predicted"/>
<dbReference type="RefSeq" id="WP_106592935.1">
    <property type="nucleotide sequence ID" value="NZ_PYGI01000023.1"/>
</dbReference>
<evidence type="ECO:0000256" key="1">
    <source>
        <dbReference type="SAM" id="Phobius"/>
    </source>
</evidence>
<keyword evidence="1" id="KW-0472">Membrane</keyword>
<keyword evidence="1" id="KW-1133">Transmembrane helix</keyword>